<evidence type="ECO:0000313" key="1">
    <source>
        <dbReference type="EMBL" id="GFH86257.1"/>
    </source>
</evidence>
<dbReference type="EMBL" id="BLLS01000034">
    <property type="protein sequence ID" value="GFH86257.1"/>
    <property type="molecule type" value="Genomic_DNA"/>
</dbReference>
<protein>
    <submittedName>
        <fullName evidence="1">Uncharacterized protein</fullName>
    </submittedName>
</protein>
<dbReference type="Proteomes" id="UP000491181">
    <property type="component" value="Unassembled WGS sequence"/>
</dbReference>
<reference evidence="1 2" key="1">
    <citation type="journal article" date="2020" name="Microbiome">
        <title>Single-cell genomics of uncultured bacteria reveals dietary fiber responders in the mouse gut microbiota.</title>
        <authorList>
            <person name="Chijiiwa R."/>
            <person name="Hosokawa M."/>
            <person name="Kogawa M."/>
            <person name="Nishikawa Y."/>
            <person name="Ide K."/>
            <person name="Sakanashi C."/>
            <person name="Takahashi K."/>
            <person name="Takeyama H."/>
        </authorList>
    </citation>
    <scope>NUCLEOTIDE SEQUENCE [LARGE SCALE GENOMIC DNA]</scope>
    <source>
        <strain evidence="1">IMSAGC_001</strain>
    </source>
</reference>
<organism evidence="1 2">
    <name type="scientific">Bacteroides acidifaciens</name>
    <dbReference type="NCBI Taxonomy" id="85831"/>
    <lineage>
        <taxon>Bacteria</taxon>
        <taxon>Pseudomonadati</taxon>
        <taxon>Bacteroidota</taxon>
        <taxon>Bacteroidia</taxon>
        <taxon>Bacteroidales</taxon>
        <taxon>Bacteroidaceae</taxon>
        <taxon>Bacteroides</taxon>
    </lineage>
</organism>
<proteinExistence type="predicted"/>
<dbReference type="AlphaFoldDB" id="A0A7J0A1U3"/>
<comment type="caution">
    <text evidence="1">The sequence shown here is derived from an EMBL/GenBank/DDBJ whole genome shotgun (WGS) entry which is preliminary data.</text>
</comment>
<accession>A0A7J0A1U3</accession>
<name>A0A7J0A1U3_9BACE</name>
<evidence type="ECO:0000313" key="2">
    <source>
        <dbReference type="Proteomes" id="UP000491181"/>
    </source>
</evidence>
<gene>
    <name evidence="1" type="ORF">IMSAGC001_01664</name>
</gene>
<sequence>MNELFAINHVFFMNKNYRIIDEIHQQINNMPDNILISIILYNFATSTLQKGWITRITTHKNEAI</sequence>